<evidence type="ECO:0000256" key="1">
    <source>
        <dbReference type="ARBA" id="ARBA00009986"/>
    </source>
</evidence>
<keyword evidence="2" id="KW-0560">Oxidoreductase</keyword>
<proteinExistence type="inferred from homology"/>
<dbReference type="Proteomes" id="UP000264719">
    <property type="component" value="Unassembled WGS sequence"/>
</dbReference>
<dbReference type="InterPro" id="IPR016161">
    <property type="entry name" value="Ald_DH/histidinol_DH"/>
</dbReference>
<feature type="non-terminal residue" evidence="4">
    <location>
        <position position="146"/>
    </location>
</feature>
<dbReference type="SUPFAM" id="SSF53720">
    <property type="entry name" value="ALDH-like"/>
    <property type="match status" value="1"/>
</dbReference>
<dbReference type="GO" id="GO:0009450">
    <property type="term" value="P:gamma-aminobutyric acid catabolic process"/>
    <property type="evidence" value="ECO:0007669"/>
    <property type="project" value="TreeGrafter"/>
</dbReference>
<dbReference type="InterPro" id="IPR016163">
    <property type="entry name" value="Ald_DH_C"/>
</dbReference>
<dbReference type="InterPro" id="IPR050740">
    <property type="entry name" value="Aldehyde_DH_Superfamily"/>
</dbReference>
<evidence type="ECO:0000256" key="2">
    <source>
        <dbReference type="ARBA" id="ARBA00023002"/>
    </source>
</evidence>
<evidence type="ECO:0000313" key="5">
    <source>
        <dbReference type="Proteomes" id="UP000264719"/>
    </source>
</evidence>
<evidence type="ECO:0000259" key="3">
    <source>
        <dbReference type="Pfam" id="PF00171"/>
    </source>
</evidence>
<name>A0A348WDN5_9RHOB</name>
<reference evidence="4 5" key="1">
    <citation type="journal article" date="2018" name="Nat. Biotechnol.">
        <title>A standardized bacterial taxonomy based on genome phylogeny substantially revises the tree of life.</title>
        <authorList>
            <person name="Parks D.H."/>
            <person name="Chuvochina M."/>
            <person name="Waite D.W."/>
            <person name="Rinke C."/>
            <person name="Skarshewski A."/>
            <person name="Chaumeil P.A."/>
            <person name="Hugenholtz P."/>
        </authorList>
    </citation>
    <scope>NUCLEOTIDE SEQUENCE [LARGE SCALE GENOMIC DNA]</scope>
    <source>
        <strain evidence="4">UBA9169</strain>
    </source>
</reference>
<dbReference type="InterPro" id="IPR016162">
    <property type="entry name" value="Ald_DH_N"/>
</dbReference>
<dbReference type="PANTHER" id="PTHR43353">
    <property type="entry name" value="SUCCINATE-SEMIALDEHYDE DEHYDROGENASE, MITOCHONDRIAL"/>
    <property type="match status" value="1"/>
</dbReference>
<feature type="non-terminal residue" evidence="4">
    <location>
        <position position="1"/>
    </location>
</feature>
<dbReference type="Pfam" id="PF00171">
    <property type="entry name" value="Aldedh"/>
    <property type="match status" value="1"/>
</dbReference>
<gene>
    <name evidence="4" type="ORF">DCS45_12350</name>
</gene>
<dbReference type="EMBL" id="DMVW01000120">
    <property type="protein sequence ID" value="HAR52647.1"/>
    <property type="molecule type" value="Genomic_DNA"/>
</dbReference>
<comment type="similarity">
    <text evidence="1">Belongs to the aldehyde dehydrogenase family.</text>
</comment>
<evidence type="ECO:0000313" key="4">
    <source>
        <dbReference type="EMBL" id="HAR52647.1"/>
    </source>
</evidence>
<dbReference type="Gene3D" id="3.40.605.10">
    <property type="entry name" value="Aldehyde Dehydrogenase, Chain A, domain 1"/>
    <property type="match status" value="1"/>
</dbReference>
<protein>
    <submittedName>
        <fullName evidence="4">Succinate-semialdehyde dehydrogenase (NADP(+))</fullName>
    </submittedName>
</protein>
<comment type="caution">
    <text evidence="4">The sequence shown here is derived from an EMBL/GenBank/DDBJ whole genome shotgun (WGS) entry which is preliminary data.</text>
</comment>
<feature type="domain" description="Aldehyde dehydrogenase" evidence="3">
    <location>
        <begin position="2"/>
        <end position="146"/>
    </location>
</feature>
<dbReference type="InterPro" id="IPR015590">
    <property type="entry name" value="Aldehyde_DH_dom"/>
</dbReference>
<dbReference type="AlphaFoldDB" id="A0A348WDN5"/>
<organism evidence="4 5">
    <name type="scientific">Roseovarius nubinhibens</name>
    <dbReference type="NCBI Taxonomy" id="314263"/>
    <lineage>
        <taxon>Bacteria</taxon>
        <taxon>Pseudomonadati</taxon>
        <taxon>Pseudomonadota</taxon>
        <taxon>Alphaproteobacteria</taxon>
        <taxon>Rhodobacterales</taxon>
        <taxon>Roseobacteraceae</taxon>
        <taxon>Roseovarius</taxon>
    </lineage>
</organism>
<dbReference type="GO" id="GO:0004777">
    <property type="term" value="F:succinate-semialdehyde dehydrogenase (NAD+) activity"/>
    <property type="evidence" value="ECO:0007669"/>
    <property type="project" value="TreeGrafter"/>
</dbReference>
<dbReference type="GO" id="GO:0005829">
    <property type="term" value="C:cytosol"/>
    <property type="evidence" value="ECO:0007669"/>
    <property type="project" value="TreeGrafter"/>
</dbReference>
<sequence length="146" mass="15249">GTQLGPLINSDAITKVQEHVADAKSKGAEVILGGGEPMEGEGYFLPPTIITGATQDMAVATDETFGPLAPLFKFDDVDDVIAMANDTIFGLASYFYAKDLSRVYKVAEALEYGIVGVNTGIISTEVAPFGGVKQSGLGREGSHHGI</sequence>
<accession>A0A348WDN5</accession>
<dbReference type="PANTHER" id="PTHR43353:SF5">
    <property type="entry name" value="SUCCINATE-SEMIALDEHYDE DEHYDROGENASE, MITOCHONDRIAL"/>
    <property type="match status" value="1"/>
</dbReference>
<dbReference type="Gene3D" id="3.40.309.10">
    <property type="entry name" value="Aldehyde Dehydrogenase, Chain A, domain 2"/>
    <property type="match status" value="1"/>
</dbReference>